<sequence>MNLWSLSIYLPVYPCTARIYLFVCVQVCLANRFFEKPDTSCAWELVSTVRSNYVDPSEFDAMLFSRLSLLTENPDEKYPDINTVWSIFQGYFMAITDLVMYRPAWEAYLYHALGEFADDNVMYIEFRGTLPPVSAFFQTLPCT</sequence>
<comment type="caution">
    <text evidence="1">The sequence shown here is derived from an EMBL/GenBank/DDBJ whole genome shotgun (WGS) entry which is preliminary data.</text>
</comment>
<gene>
    <name evidence="1" type="primary">cecr1_1</name>
    <name evidence="1" type="ORF">E2C01_080171</name>
</gene>
<proteinExistence type="predicted"/>
<accession>A0A5B7ITB7</accession>
<dbReference type="Proteomes" id="UP000324222">
    <property type="component" value="Unassembled WGS sequence"/>
</dbReference>
<dbReference type="Gene3D" id="3.20.20.140">
    <property type="entry name" value="Metal-dependent hydrolases"/>
    <property type="match status" value="1"/>
</dbReference>
<dbReference type="AlphaFoldDB" id="A0A5B7ITB7"/>
<dbReference type="SUPFAM" id="SSF51556">
    <property type="entry name" value="Metallo-dependent hydrolases"/>
    <property type="match status" value="1"/>
</dbReference>
<evidence type="ECO:0000313" key="1">
    <source>
        <dbReference type="EMBL" id="MPC85399.1"/>
    </source>
</evidence>
<protein>
    <submittedName>
        <fullName evidence="1">Adenosine deaminase CECR1</fullName>
    </submittedName>
</protein>
<dbReference type="OrthoDB" id="7202371at2759"/>
<dbReference type="EMBL" id="VSRR010068354">
    <property type="protein sequence ID" value="MPC85399.1"/>
    <property type="molecule type" value="Genomic_DNA"/>
</dbReference>
<keyword evidence="2" id="KW-1185">Reference proteome</keyword>
<evidence type="ECO:0000313" key="2">
    <source>
        <dbReference type="Proteomes" id="UP000324222"/>
    </source>
</evidence>
<dbReference type="InterPro" id="IPR032466">
    <property type="entry name" value="Metal_Hydrolase"/>
</dbReference>
<organism evidence="1 2">
    <name type="scientific">Portunus trituberculatus</name>
    <name type="common">Swimming crab</name>
    <name type="synonym">Neptunus trituberculatus</name>
    <dbReference type="NCBI Taxonomy" id="210409"/>
    <lineage>
        <taxon>Eukaryota</taxon>
        <taxon>Metazoa</taxon>
        <taxon>Ecdysozoa</taxon>
        <taxon>Arthropoda</taxon>
        <taxon>Crustacea</taxon>
        <taxon>Multicrustacea</taxon>
        <taxon>Malacostraca</taxon>
        <taxon>Eumalacostraca</taxon>
        <taxon>Eucarida</taxon>
        <taxon>Decapoda</taxon>
        <taxon>Pleocyemata</taxon>
        <taxon>Brachyura</taxon>
        <taxon>Eubrachyura</taxon>
        <taxon>Portunoidea</taxon>
        <taxon>Portunidae</taxon>
        <taxon>Portuninae</taxon>
        <taxon>Portunus</taxon>
    </lineage>
</organism>
<name>A0A5B7ITB7_PORTR</name>
<reference evidence="1 2" key="1">
    <citation type="submission" date="2019-05" db="EMBL/GenBank/DDBJ databases">
        <title>Another draft genome of Portunus trituberculatus and its Hox gene families provides insights of decapod evolution.</title>
        <authorList>
            <person name="Jeong J.-H."/>
            <person name="Song I."/>
            <person name="Kim S."/>
            <person name="Choi T."/>
            <person name="Kim D."/>
            <person name="Ryu S."/>
            <person name="Kim W."/>
        </authorList>
    </citation>
    <scope>NUCLEOTIDE SEQUENCE [LARGE SCALE GENOMIC DNA]</scope>
    <source>
        <tissue evidence="1">Muscle</tissue>
    </source>
</reference>